<dbReference type="HOGENOM" id="CLU_013355_0_0_5"/>
<evidence type="ECO:0000313" key="6">
    <source>
        <dbReference type="Proteomes" id="UP000001953"/>
    </source>
</evidence>
<dbReference type="Pfam" id="PF15615">
    <property type="entry name" value="TerB_C"/>
    <property type="match status" value="1"/>
</dbReference>
<keyword evidence="1" id="KW-0472">Membrane</keyword>
<dbReference type="CDD" id="cd07176">
    <property type="entry name" value="terB"/>
    <property type="match status" value="1"/>
</dbReference>
<feature type="transmembrane region" description="Helical" evidence="1">
    <location>
        <begin position="38"/>
        <end position="56"/>
    </location>
</feature>
<accession>Q1QLU8</accession>
<dbReference type="InterPro" id="IPR029024">
    <property type="entry name" value="TerB-like"/>
</dbReference>
<evidence type="ECO:0000259" key="4">
    <source>
        <dbReference type="Pfam" id="PF15615"/>
    </source>
</evidence>
<sequence length="797" mass="87033">MGRRKGGSAAGMGLLIVLGLIFAALSAVYRFIVENLAAITGFGTVVGLLLILWYLFSKLEGQKSSVAERPLATQQPQIQLLSQRGYVEPLVQFGSRARSAGTSGQTRWVAPTETIIVQGVSVAGGMFYLGTALSFEGREIDEYVVNPELSAKSSRPDVEGTSMPYWPSYAEVAPAARRAFLEWMSTGRRAKPYGIGHVFLYFYGLEHRVFADRDVGNVPALIAEVDQLLRVYGDNGSFHGYATHFLDLARCAAGLPLPVPEPSADTAYAAEMGTAVRLHLGRRLAQSAAILSEDALIWVLALPDVYLRTAAVRCFDKFVPLWHLRFRSRFPEGLRVATSGNIDLSYRAASGAFEVPVDGPHRDYPDVTKVKTSLEPLRQLVQECTDELDGFSRLLGRRPEARNSVQAALLLPEDLLAETVFEAVREFGQRLSEIMGGKQLASTKMDTVLRLANFELPDSGKLSPAVADQLGQVLDRLDIAIEPDRRYGGGVPQPQDQVFLFNAPGGGPVDSERPAYRSMKAQVEVAVLAAAADGEASGEEIQRVIAGIKEGVDLGGVERARLISFAITIFNSPPKQARVLKRLADRSPAERATIAKAAVAIVVGDGTVQPDEVRFLEKLHKALGLPKEQLYSELHKAVPRSDEPVAISIEQRQAGIPIPKEAPVPTPDAVVRIRIDAERLARAQRETAEVSELLANIFEEETPPPVETVAAVANASAFEGLDQSHTELVELIELKGAVPKLEFEERARAMKLLAEGALERINDWAFERFDEALLEDGDEIVMAPHLRERLSELRETA</sequence>
<dbReference type="InterPro" id="IPR007791">
    <property type="entry name" value="DjlA_N"/>
</dbReference>
<dbReference type="Pfam" id="PF05099">
    <property type="entry name" value="TerB"/>
    <property type="match status" value="1"/>
</dbReference>
<evidence type="ECO:0000256" key="1">
    <source>
        <dbReference type="SAM" id="Phobius"/>
    </source>
</evidence>
<evidence type="ECO:0000259" key="2">
    <source>
        <dbReference type="Pfam" id="PF05099"/>
    </source>
</evidence>
<dbReference type="Gene3D" id="1.10.3680.10">
    <property type="entry name" value="TerB-like"/>
    <property type="match status" value="1"/>
</dbReference>
<organism evidence="5 6">
    <name type="scientific">Nitrobacter hamburgensis (strain DSM 10229 / NCIMB 13809 / X14)</name>
    <dbReference type="NCBI Taxonomy" id="323097"/>
    <lineage>
        <taxon>Bacteria</taxon>
        <taxon>Pseudomonadati</taxon>
        <taxon>Pseudomonadota</taxon>
        <taxon>Alphaproteobacteria</taxon>
        <taxon>Hyphomicrobiales</taxon>
        <taxon>Nitrobacteraceae</taxon>
        <taxon>Nitrobacter</taxon>
    </lineage>
</organism>
<dbReference type="Proteomes" id="UP000001953">
    <property type="component" value="Chromosome"/>
</dbReference>
<feature type="domain" description="TerB N-terminal" evidence="3">
    <location>
        <begin position="111"/>
        <end position="311"/>
    </location>
</feature>
<proteinExistence type="predicted"/>
<protein>
    <recommendedName>
        <fullName evidence="7">Tellurite resistance protein TerB</fullName>
    </recommendedName>
</protein>
<keyword evidence="1" id="KW-0812">Transmembrane</keyword>
<feature type="domain" description="TerB-C" evidence="4">
    <location>
        <begin position="669"/>
        <end position="790"/>
    </location>
</feature>
<dbReference type="AlphaFoldDB" id="Q1QLU8"/>
<dbReference type="eggNOG" id="COG3793">
    <property type="taxonomic scope" value="Bacteria"/>
</dbReference>
<evidence type="ECO:0000313" key="5">
    <source>
        <dbReference type="EMBL" id="ABE62799.1"/>
    </source>
</evidence>
<dbReference type="Pfam" id="PF13208">
    <property type="entry name" value="TerB_N"/>
    <property type="match status" value="1"/>
</dbReference>
<feature type="domain" description="Co-chaperone DjlA N-terminal" evidence="2">
    <location>
        <begin position="525"/>
        <end position="630"/>
    </location>
</feature>
<reference evidence="5 6" key="1">
    <citation type="submission" date="2006-03" db="EMBL/GenBank/DDBJ databases">
        <title>Complete sequence of chromosome of Nitrobacter hamburgensis X14.</title>
        <authorList>
            <consortium name="US DOE Joint Genome Institute"/>
            <person name="Copeland A."/>
            <person name="Lucas S."/>
            <person name="Lapidus A."/>
            <person name="Barry K."/>
            <person name="Detter J.C."/>
            <person name="Glavina del Rio T."/>
            <person name="Hammon N."/>
            <person name="Israni S."/>
            <person name="Dalin E."/>
            <person name="Tice H."/>
            <person name="Pitluck S."/>
            <person name="Chain P."/>
            <person name="Malfatti S."/>
            <person name="Shin M."/>
            <person name="Vergez L."/>
            <person name="Schmutz J."/>
            <person name="Larimer F."/>
            <person name="Land M."/>
            <person name="Hauser L."/>
            <person name="Kyrpides N."/>
            <person name="Ivanova N."/>
            <person name="Ward B."/>
            <person name="Arp D."/>
            <person name="Klotz M."/>
            <person name="Stein L."/>
            <person name="O'Mullan G."/>
            <person name="Starkenburg S."/>
            <person name="Sayavedra L."/>
            <person name="Poret-Peterson A.T."/>
            <person name="Gentry M.E."/>
            <person name="Bruce D."/>
            <person name="Richardson P."/>
        </authorList>
    </citation>
    <scope>NUCLEOTIDE SEQUENCE [LARGE SCALE GENOMIC DNA]</scope>
    <source>
        <strain evidence="6">DSM 10229 / NCIMB 13809 / X14</strain>
    </source>
</reference>
<dbReference type="OrthoDB" id="227636at2"/>
<evidence type="ECO:0008006" key="7">
    <source>
        <dbReference type="Google" id="ProtNLM"/>
    </source>
</evidence>
<dbReference type="EMBL" id="CP000319">
    <property type="protein sequence ID" value="ABE62799.1"/>
    <property type="molecule type" value="Genomic_DNA"/>
</dbReference>
<feature type="transmembrane region" description="Helical" evidence="1">
    <location>
        <begin position="12"/>
        <end position="32"/>
    </location>
</feature>
<keyword evidence="1" id="KW-1133">Transmembrane helix</keyword>
<dbReference type="InterPro" id="IPR028932">
    <property type="entry name" value="TerB-C"/>
</dbReference>
<name>Q1QLU8_NITHX</name>
<dbReference type="KEGG" id="nha:Nham_2000"/>
<gene>
    <name evidence="5" type="ordered locus">Nham_2000</name>
</gene>
<dbReference type="SUPFAM" id="SSF158682">
    <property type="entry name" value="TerB-like"/>
    <property type="match status" value="1"/>
</dbReference>
<keyword evidence="6" id="KW-1185">Reference proteome</keyword>
<evidence type="ECO:0000259" key="3">
    <source>
        <dbReference type="Pfam" id="PF13208"/>
    </source>
</evidence>
<dbReference type="STRING" id="323097.Nham_2000"/>
<dbReference type="InterPro" id="IPR025266">
    <property type="entry name" value="TerB_N"/>
</dbReference>